<gene>
    <name evidence="1" type="ORF">SSOG_06208</name>
</gene>
<reference evidence="1 2" key="1">
    <citation type="submission" date="2009-02" db="EMBL/GenBank/DDBJ databases">
        <title>Annotation of Streptomyces hygroscopicus strain ATCC 53653.</title>
        <authorList>
            <consortium name="The Broad Institute Genome Sequencing Platform"/>
            <consortium name="Broad Institute Microbial Sequencing Center"/>
            <person name="Fischbach M."/>
            <person name="Godfrey P."/>
            <person name="Ward D."/>
            <person name="Young S."/>
            <person name="Zeng Q."/>
            <person name="Koehrsen M."/>
            <person name="Alvarado L."/>
            <person name="Berlin A.M."/>
            <person name="Bochicchio J."/>
            <person name="Borenstein D."/>
            <person name="Chapman S.B."/>
            <person name="Chen Z."/>
            <person name="Engels R."/>
            <person name="Freedman E."/>
            <person name="Gellesch M."/>
            <person name="Goldberg J."/>
            <person name="Griggs A."/>
            <person name="Gujja S."/>
            <person name="Heilman E.R."/>
            <person name="Heiman D.I."/>
            <person name="Hepburn T.A."/>
            <person name="Howarth C."/>
            <person name="Jen D."/>
            <person name="Larson L."/>
            <person name="Lewis B."/>
            <person name="Mehta T."/>
            <person name="Park D."/>
            <person name="Pearson M."/>
            <person name="Richards J."/>
            <person name="Roberts A."/>
            <person name="Saif S."/>
            <person name="Shea T.D."/>
            <person name="Shenoy N."/>
            <person name="Sisk P."/>
            <person name="Stolte C."/>
            <person name="Sykes S.N."/>
            <person name="Thomson T."/>
            <person name="Walk T."/>
            <person name="White J."/>
            <person name="Yandava C."/>
            <person name="Straight P."/>
            <person name="Clardy J."/>
            <person name="Hung D."/>
            <person name="Kolter R."/>
            <person name="Mekalanos J."/>
            <person name="Walker S."/>
            <person name="Walsh C.T."/>
            <person name="Wieland-Brown L.C."/>
            <person name="Haas B."/>
            <person name="Nusbaum C."/>
            <person name="Birren B."/>
        </authorList>
    </citation>
    <scope>NUCLEOTIDE SEQUENCE [LARGE SCALE GENOMIC DNA]</scope>
    <source>
        <strain evidence="1 2">ATCC 53653</strain>
    </source>
</reference>
<dbReference type="InterPro" id="IPR027417">
    <property type="entry name" value="P-loop_NTPase"/>
</dbReference>
<evidence type="ECO:0000313" key="1">
    <source>
        <dbReference type="EMBL" id="EFL26494.1"/>
    </source>
</evidence>
<keyword evidence="2" id="KW-1185">Reference proteome</keyword>
<evidence type="ECO:0000313" key="2">
    <source>
        <dbReference type="Proteomes" id="UP000003963"/>
    </source>
</evidence>
<dbReference type="SUPFAM" id="SSF52540">
    <property type="entry name" value="P-loop containing nucleoside triphosphate hydrolases"/>
    <property type="match status" value="1"/>
</dbReference>
<dbReference type="SUPFAM" id="SSF50494">
    <property type="entry name" value="Trypsin-like serine proteases"/>
    <property type="match status" value="1"/>
</dbReference>
<dbReference type="InterPro" id="IPR009003">
    <property type="entry name" value="Peptidase_S1_PA"/>
</dbReference>
<name>D9WW38_9ACTN</name>
<sequence>MREPNHVRRAVEVIGVRTGTGYAVAPDLILTAGHVVGRVKDPCRVRLPGPGGSDSASEGIVTWRADDLGHDAALVRLRTALWPESETATRFGALRGAQPIECVTIGYPSARVSPAGQRKIEEHWWKVMPSTGYEDDRYALNSALIAPLPIPVKIDASGVERRPSPWAGQSGAALLTGEEHIVLGLVISDPAAFPTGRIEAVRITALMEDPSFAALVNPKGRQIEGIPSEGIEYPNGVVDHREEISGLIGIAANLRSEQLPFVAPNDTSPAHPDQILTQLEETAGESGILLLGPAGAGKTRVCLEVGDRALSAGWTVLHVKPGEPHVTTDQLISVLDKLANPRVLLIIDYINECHGLDFPAIRHRLLRKAASRGTRVAFLASARPGWYFHPESYPARTLFKALDISPDAEHEGRIRRQIASSLAPTAVPIIGKNRFFELCGRRPIIAMLIAVEAETLAKEGKLSSIGGVRPGQLLDWLTRRLNEDDRLLSQEKQGEHSNQASSIAMQACAAMTAAMPQDRADVIACGTKVCNQDDEQAEHLLGALLRMGWVISTPVGLATVHDIVADQLLERTAIIPLSNAVRRDATSLILSGCLTRGRTVGRYASNIGRLLRDLDIDGRAESLSRFCETWFSEHVVQLGEIFGVYEDEGSYALGAAIDNPAWGQNIFNSWGELVGPWLTRHGRSLSARHLLYKGLKAVGPSHVKHLVSESLAWLECRRTSLEAGFVLGPLLGCDLEKSAAAQTVEHTLSWLRQHGTTIEGGFVLAPLLGCALEGDPAAQAVEHALSWLRQHGTTIEGGFVLAPLLGCALEGDPAAQAVEHALSWLRQHGTTIEGGFVLAPLLGCALEGDPAAQAVEHALSWLRLHESAQEARFVLGPLLGCALEGDPAAQAVEHALSWLRLHESAQEAQFVLGPLLGCALEGDPAAQAVEHTLSWLRLHESAQEAQFVLGPLLGCALEGDPAAQAVEHTLSWLRQHGTTIEGGFVLAPLLGCALEGDPAAQAVEHTLSWLRQHGTTIEAGFVLPPLLANYRAVNFGTAFLEDVERWISSHSMRSDVGFVAKHLGRQGLITTRMAALIIKGILDNPGAEDVAWRLTAVAKSIESHPLIAKWALIALEAHFSEGFENGGSVNARAEMDSLLEKLCRLRIFCCGISAARLDDVLQIWIFHPAALKCSPGSYYSATVSRVAAMVRSGRFSSNQSKELVAKMRSWTSGWECGPENEGWQRQSQAILETLRIAID</sequence>
<dbReference type="HOGENOM" id="CLU_250127_0_0_11"/>
<dbReference type="AlphaFoldDB" id="D9WW38"/>
<dbReference type="STRING" id="457427.SSOG_06208"/>
<protein>
    <submittedName>
        <fullName evidence="1">Uncharacterized protein</fullName>
    </submittedName>
</protein>
<organism evidence="1 2">
    <name type="scientific">Streptomyces himastatinicus ATCC 53653</name>
    <dbReference type="NCBI Taxonomy" id="457427"/>
    <lineage>
        <taxon>Bacteria</taxon>
        <taxon>Bacillati</taxon>
        <taxon>Actinomycetota</taxon>
        <taxon>Actinomycetes</taxon>
        <taxon>Kitasatosporales</taxon>
        <taxon>Streptomycetaceae</taxon>
        <taxon>Streptomyces</taxon>
        <taxon>Streptomyces violaceusniger group</taxon>
    </lineage>
</organism>
<accession>D9WW38</accession>
<dbReference type="Proteomes" id="UP000003963">
    <property type="component" value="Unassembled WGS sequence"/>
</dbReference>
<dbReference type="EMBL" id="GG657754">
    <property type="protein sequence ID" value="EFL26494.1"/>
    <property type="molecule type" value="Genomic_DNA"/>
</dbReference>
<proteinExistence type="predicted"/>